<protein>
    <submittedName>
        <fullName evidence="1">Alkaline phosphatase family protein</fullName>
    </submittedName>
</protein>
<reference evidence="1" key="2">
    <citation type="submission" date="2021-09" db="EMBL/GenBank/DDBJ databases">
        <authorList>
            <person name="Gilroy R."/>
        </authorList>
    </citation>
    <scope>NUCLEOTIDE SEQUENCE</scope>
    <source>
        <strain evidence="1">ChiGjej2B2-19336</strain>
    </source>
</reference>
<dbReference type="InterPro" id="IPR002591">
    <property type="entry name" value="Phosphodiest/P_Trfase"/>
</dbReference>
<dbReference type="EMBL" id="DYZA01000232">
    <property type="protein sequence ID" value="HJD98196.1"/>
    <property type="molecule type" value="Genomic_DNA"/>
</dbReference>
<dbReference type="RefSeq" id="WP_304123754.1">
    <property type="nucleotide sequence ID" value="NZ_DYZA01000232.1"/>
</dbReference>
<accession>A0A921DSJ0</accession>
<dbReference type="InterPro" id="IPR017850">
    <property type="entry name" value="Alkaline_phosphatase_core_sf"/>
</dbReference>
<evidence type="ECO:0000313" key="2">
    <source>
        <dbReference type="Proteomes" id="UP000698963"/>
    </source>
</evidence>
<evidence type="ECO:0000313" key="1">
    <source>
        <dbReference type="EMBL" id="HJD98196.1"/>
    </source>
</evidence>
<proteinExistence type="predicted"/>
<reference evidence="1" key="1">
    <citation type="journal article" date="2021" name="PeerJ">
        <title>Extensive microbial diversity within the chicken gut microbiome revealed by metagenomics and culture.</title>
        <authorList>
            <person name="Gilroy R."/>
            <person name="Ravi A."/>
            <person name="Getino M."/>
            <person name="Pursley I."/>
            <person name="Horton D.L."/>
            <person name="Alikhan N.F."/>
            <person name="Baker D."/>
            <person name="Gharbi K."/>
            <person name="Hall N."/>
            <person name="Watson M."/>
            <person name="Adriaenssens E.M."/>
            <person name="Foster-Nyarko E."/>
            <person name="Jarju S."/>
            <person name="Secka A."/>
            <person name="Antonio M."/>
            <person name="Oren A."/>
            <person name="Chaudhuri R.R."/>
            <person name="La Ragione R."/>
            <person name="Hildebrand F."/>
            <person name="Pallen M.J."/>
        </authorList>
    </citation>
    <scope>NUCLEOTIDE SEQUENCE</scope>
    <source>
        <strain evidence="1">ChiGjej2B2-19336</strain>
    </source>
</reference>
<dbReference type="AlphaFoldDB" id="A0A921DSJ0"/>
<name>A0A921DSJ0_9BACT</name>
<dbReference type="Gene3D" id="3.40.720.10">
    <property type="entry name" value="Alkaline Phosphatase, subunit A"/>
    <property type="match status" value="3"/>
</dbReference>
<comment type="caution">
    <text evidence="1">The sequence shown here is derived from an EMBL/GenBank/DDBJ whole genome shotgun (WGS) entry which is preliminary data.</text>
</comment>
<sequence length="654" mass="73199">MKRAKRVLVVGIDGCVRKLVEQHIAEGICPNFKKVFENGTKSLNSLCPMPTITPPNWATIATGAWPITHQITDYWRHIPGTSPNASNTEMNFSGERIKAETIWEAAERAGKTSIVVNWPTSYGLNKRFKNSIILGGAGLSCGTIQDNETAAKLGSPYSGGQLFCDDLICSSRFHPGGIQGELQPARGWQNVDEMGDDPLEFPFELTFEKSPFRIKRPTWYWLVRELGDDGYDTVTLSPTRDMNDAFFTLKLGEWSGRVFTNIELENGSKKEVAFLGRILNLSDDGSDFDFYITQMLNTDGDLWCFPPEAAKPLRDIEAVPTTKAGFLLRMMGWYDDEMFSQLIEMHNKWLGEALVKLMENNDWSLCFFHTHPTDSVYHYLMTELDPATCSSKEAHDHAWEFHRRLYRSTDAMLGKLLECADDGETLIILVSDHGSKADGAPFAPTIPLIDAGLLAIDETKEPNEAVKLTIKNLGKAQAEAMLKANAEPIIEQSKAFPQRTCYVYVNLKSKYPGGIVEDEDYYKVQREIIDALYAYVDPNTGKHPVACCMTKETARLIGMGGDQCGDVIYTLWPEYGSQHGPFFATENWGLGDLHTLSVFYGPGFKKGYEMERSVQLVDIVPTICYMLGLPYPKDCEGSVLYQALEDPDACTVKN</sequence>
<dbReference type="GO" id="GO:0016787">
    <property type="term" value="F:hydrolase activity"/>
    <property type="evidence" value="ECO:0007669"/>
    <property type="project" value="UniProtKB-ARBA"/>
</dbReference>
<organism evidence="1 2">
    <name type="scientific">Mailhella massiliensis</name>
    <dbReference type="NCBI Taxonomy" id="1903261"/>
    <lineage>
        <taxon>Bacteria</taxon>
        <taxon>Pseudomonadati</taxon>
        <taxon>Thermodesulfobacteriota</taxon>
        <taxon>Desulfovibrionia</taxon>
        <taxon>Desulfovibrionales</taxon>
        <taxon>Desulfovibrionaceae</taxon>
        <taxon>Mailhella</taxon>
    </lineage>
</organism>
<dbReference type="Pfam" id="PF01663">
    <property type="entry name" value="Phosphodiest"/>
    <property type="match status" value="2"/>
</dbReference>
<gene>
    <name evidence="1" type="ORF">K8W16_11190</name>
</gene>
<dbReference type="PANTHER" id="PTHR10151">
    <property type="entry name" value="ECTONUCLEOTIDE PYROPHOSPHATASE/PHOSPHODIESTERASE"/>
    <property type="match status" value="1"/>
</dbReference>
<dbReference type="PANTHER" id="PTHR10151:SF120">
    <property type="entry name" value="BIS(5'-ADENOSYL)-TRIPHOSPHATASE"/>
    <property type="match status" value="1"/>
</dbReference>
<dbReference type="SUPFAM" id="SSF53649">
    <property type="entry name" value="Alkaline phosphatase-like"/>
    <property type="match status" value="1"/>
</dbReference>
<dbReference type="Proteomes" id="UP000698963">
    <property type="component" value="Unassembled WGS sequence"/>
</dbReference>